<proteinExistence type="predicted"/>
<dbReference type="Gene3D" id="2.130.10.130">
    <property type="entry name" value="Integrin alpha, N-terminal"/>
    <property type="match status" value="1"/>
</dbReference>
<organism evidence="3 4">
    <name type="scientific">Streptomyces cynarae</name>
    <dbReference type="NCBI Taxonomy" id="2981134"/>
    <lineage>
        <taxon>Bacteria</taxon>
        <taxon>Bacillati</taxon>
        <taxon>Actinomycetota</taxon>
        <taxon>Actinomycetes</taxon>
        <taxon>Kitasatosporales</taxon>
        <taxon>Streptomycetaceae</taxon>
        <taxon>Streptomyces</taxon>
    </lineage>
</organism>
<evidence type="ECO:0000256" key="1">
    <source>
        <dbReference type="ARBA" id="ARBA00022729"/>
    </source>
</evidence>
<dbReference type="RefSeq" id="WP_263234345.1">
    <property type="nucleotide sequence ID" value="NZ_CP106793.1"/>
</dbReference>
<dbReference type="EMBL" id="CP106793">
    <property type="protein sequence ID" value="UXY24113.1"/>
    <property type="molecule type" value="Genomic_DNA"/>
</dbReference>
<feature type="signal peptide" evidence="2">
    <location>
        <begin position="1"/>
        <end position="30"/>
    </location>
</feature>
<keyword evidence="1 2" id="KW-0732">Signal</keyword>
<name>A0ABY6EE07_9ACTN</name>
<evidence type="ECO:0000256" key="2">
    <source>
        <dbReference type="SAM" id="SignalP"/>
    </source>
</evidence>
<protein>
    <submittedName>
        <fullName evidence="3">VCBS repeat-containing protein</fullName>
    </submittedName>
</protein>
<reference evidence="3" key="1">
    <citation type="submission" date="2022-10" db="EMBL/GenBank/DDBJ databases">
        <authorList>
            <person name="Mo P."/>
        </authorList>
    </citation>
    <scope>NUCLEOTIDE SEQUENCE</scope>
    <source>
        <strain evidence="3">HUAS 13-4</strain>
    </source>
</reference>
<dbReference type="Proteomes" id="UP001061298">
    <property type="component" value="Chromosome"/>
</dbReference>
<accession>A0ABY6EE07</accession>
<evidence type="ECO:0000313" key="4">
    <source>
        <dbReference type="Proteomes" id="UP001061298"/>
    </source>
</evidence>
<dbReference type="SUPFAM" id="SSF69318">
    <property type="entry name" value="Integrin alpha N-terminal domain"/>
    <property type="match status" value="1"/>
</dbReference>
<keyword evidence="4" id="KW-1185">Reference proteome</keyword>
<dbReference type="PANTHER" id="PTHR44103">
    <property type="entry name" value="PROPROTEIN CONVERTASE P"/>
    <property type="match status" value="1"/>
</dbReference>
<feature type="chain" id="PRO_5045858243" evidence="2">
    <location>
        <begin position="31"/>
        <end position="693"/>
    </location>
</feature>
<dbReference type="InterPro" id="IPR013517">
    <property type="entry name" value="FG-GAP"/>
</dbReference>
<dbReference type="Pfam" id="PF13517">
    <property type="entry name" value="FG-GAP_3"/>
    <property type="match status" value="1"/>
</dbReference>
<evidence type="ECO:0000313" key="3">
    <source>
        <dbReference type="EMBL" id="UXY24113.1"/>
    </source>
</evidence>
<dbReference type="InterPro" id="IPR028994">
    <property type="entry name" value="Integrin_alpha_N"/>
</dbReference>
<dbReference type="PANTHER" id="PTHR44103:SF1">
    <property type="entry name" value="PROPROTEIN CONVERTASE P"/>
    <property type="match status" value="1"/>
</dbReference>
<gene>
    <name evidence="3" type="ORF">N8I84_39520</name>
</gene>
<sequence>MKRLPRPLAAALLGLISAVLALLPGTVASASTLLADGQVATSTPITRTDPSAYTLTWDATDTGYAQAVQNANPSLAPVPLTTVAGQATTPAQALCTSTGDLTTAQGFCWNAANGDETGTSWVPQGVTTSSGAGTTGLVNGRKLVLVSWHNSDDSQVRVTVADETNPSAVTYLHALLVVPSKNPATGFTAMPGHGDAVVLYEDKLYVGNRVPSVDGTPANEYSGFDVFDLNDFWAVDTTRTTVGLGTDGKFHADGFPYVLPRIGTFTYPIPNSCSQDQPTQPCISGASLDTSQATPALVTVAGSDQAPTFGAGNGTIVRWPLDPATGLLAMTSGTAHASDAFLDSVPGVQGIAMRHDQFLLSGPCPEWVKGGTTSPYCLYQAWLGEPVLLTARVATNGENIAYDTQHDELWYINEYSQDRLAIHIPWPTFQPPLQHPAAADFTGDRQADIVGIEPASGNLYLYPGAGGGTVGSRTQIGSNWGGMQQLAAGDFTGDGKPDLIALDSSGALWLYPGSGTLNGMNTLGVRTQIGSNWGGMRQLAVMDVSGDGRPDLIALDSSGALWAYPGSGTLNGMNTLGVRTQIGSNWGGMQLAAPGPLTAGGKPVLLAVDTAGALWAYPSAGTLNGMNTLGSRTQIGTNWTSMQQLVGADFNGDGIGDLDAIQTSDGGLYFYPGSGTLNGMNTLGSRTQISTNW</sequence>